<evidence type="ECO:0008006" key="3">
    <source>
        <dbReference type="Google" id="ProtNLM"/>
    </source>
</evidence>
<name>A0A2A4EZE9_9BURK</name>
<protein>
    <recommendedName>
        <fullName evidence="3">Ribokinase</fullName>
    </recommendedName>
</protein>
<evidence type="ECO:0000313" key="1">
    <source>
        <dbReference type="EMBL" id="PCE26531.1"/>
    </source>
</evidence>
<evidence type="ECO:0000313" key="2">
    <source>
        <dbReference type="Proteomes" id="UP000217994"/>
    </source>
</evidence>
<reference evidence="1 2" key="1">
    <citation type="submission" date="2017-01" db="EMBL/GenBank/DDBJ databases">
        <title>Whole-Genome Shotgun Sequencing of Two beta-Proteobacterial Species in Search of the Bulgecin Biosynthetic Cluster.</title>
        <authorList>
            <person name="Horsman M.E."/>
            <person name="Marous D.R."/>
            <person name="Li R."/>
            <person name="Oliver R.A."/>
            <person name="Byun B."/>
            <person name="Emrich S.J."/>
            <person name="Boggess B."/>
            <person name="Townsend C.A."/>
            <person name="Mobashery S."/>
        </authorList>
    </citation>
    <scope>NUCLEOTIDE SEQUENCE [LARGE SCALE GENOMIC DNA]</scope>
    <source>
        <strain evidence="1 2">ATCC 31433</strain>
    </source>
</reference>
<dbReference type="GO" id="GO:0003824">
    <property type="term" value="F:catalytic activity"/>
    <property type="evidence" value="ECO:0007669"/>
    <property type="project" value="UniProtKB-ARBA"/>
</dbReference>
<dbReference type="AlphaFoldDB" id="A0A2A4EZE9"/>
<comment type="caution">
    <text evidence="1">The sequence shown here is derived from an EMBL/GenBank/DDBJ whole genome shotgun (WGS) entry which is preliminary data.</text>
</comment>
<proteinExistence type="predicted"/>
<feature type="non-terminal residue" evidence="1">
    <location>
        <position position="77"/>
    </location>
</feature>
<gene>
    <name evidence="1" type="ORF">BZL54_31530</name>
</gene>
<sequence length="77" mass="7944">MTARVTSGAPQAGRVTVIGSLNMDLVVRAPRLPLPGETLAGHAFAQSDNHVVQQSQARSTVGSVQGNVSIKAGENVH</sequence>
<dbReference type="Gene3D" id="3.40.1190.20">
    <property type="match status" value="1"/>
</dbReference>
<organism evidence="1 2">
    <name type="scientific">Burkholderia ubonensis subsp. mesacidophila</name>
    <dbReference type="NCBI Taxonomy" id="265293"/>
    <lineage>
        <taxon>Bacteria</taxon>
        <taxon>Pseudomonadati</taxon>
        <taxon>Pseudomonadota</taxon>
        <taxon>Betaproteobacteria</taxon>
        <taxon>Burkholderiales</taxon>
        <taxon>Burkholderiaceae</taxon>
        <taxon>Burkholderia</taxon>
        <taxon>Burkholderia cepacia complex</taxon>
    </lineage>
</organism>
<accession>A0A2A4EZE9</accession>
<dbReference type="Proteomes" id="UP000217994">
    <property type="component" value="Unassembled WGS sequence"/>
</dbReference>
<dbReference type="EMBL" id="MTZU01000107">
    <property type="protein sequence ID" value="PCE26531.1"/>
    <property type="molecule type" value="Genomic_DNA"/>
</dbReference>
<dbReference type="InterPro" id="IPR029056">
    <property type="entry name" value="Ribokinase-like"/>
</dbReference>